<protein>
    <recommendedName>
        <fullName evidence="3">DUF507 family protein</fullName>
    </recommendedName>
</protein>
<dbReference type="Pfam" id="PF04368">
    <property type="entry name" value="DUF507"/>
    <property type="match status" value="1"/>
</dbReference>
<evidence type="ECO:0000313" key="2">
    <source>
        <dbReference type="Proteomes" id="UP000054976"/>
    </source>
</evidence>
<organism evidence="1 2">
    <name type="scientific">Thermodesulfovibrio aggregans</name>
    <dbReference type="NCBI Taxonomy" id="86166"/>
    <lineage>
        <taxon>Bacteria</taxon>
        <taxon>Pseudomonadati</taxon>
        <taxon>Nitrospirota</taxon>
        <taxon>Thermodesulfovibrionia</taxon>
        <taxon>Thermodesulfovibrionales</taxon>
        <taxon>Thermodesulfovibrionaceae</taxon>
        <taxon>Thermodesulfovibrio</taxon>
    </lineage>
</organism>
<dbReference type="AlphaFoldDB" id="A0A0U9HWE6"/>
<dbReference type="STRING" id="86166.TAGGR_1122"/>
<sequence>MMLSEEKITHTSHVLFNGLINKGLIKLKVEEQEVRREIKRSFIQALKIGEAIDEVVRRKLQSFSKKIIEGSPEWNVLYNKFFEEEEKKRFGK</sequence>
<gene>
    <name evidence="1" type="ORF">TAGGR_1122</name>
</gene>
<proteinExistence type="predicted"/>
<reference evidence="2" key="1">
    <citation type="submission" date="2016-01" db="EMBL/GenBank/DDBJ databases">
        <title>Draft genome sequence of Thermodesulfovibrio aggregans strain TGE-P1.</title>
        <authorList>
            <person name="Sekiguchi Y."/>
            <person name="Ohashi A."/>
            <person name="Matsuura N."/>
            <person name="Tourlousse M.D."/>
        </authorList>
    </citation>
    <scope>NUCLEOTIDE SEQUENCE [LARGE SCALE GENOMIC DNA]</scope>
    <source>
        <strain evidence="2">TGE-P1</strain>
    </source>
</reference>
<dbReference type="EMBL" id="BCNO01000001">
    <property type="protein sequence ID" value="GAQ93957.1"/>
    <property type="molecule type" value="Genomic_DNA"/>
</dbReference>
<comment type="caution">
    <text evidence="1">The sequence shown here is derived from an EMBL/GenBank/DDBJ whole genome shotgun (WGS) entry which is preliminary data.</text>
</comment>
<accession>A0A0U9HWE6</accession>
<dbReference type="RefSeq" id="WP_059175444.1">
    <property type="nucleotide sequence ID" value="NZ_BCNO01000001.1"/>
</dbReference>
<dbReference type="OrthoDB" id="121194at2"/>
<dbReference type="InterPro" id="IPR007463">
    <property type="entry name" value="DUF507"/>
</dbReference>
<keyword evidence="2" id="KW-1185">Reference proteome</keyword>
<dbReference type="Proteomes" id="UP000054976">
    <property type="component" value="Unassembled WGS sequence"/>
</dbReference>
<evidence type="ECO:0008006" key="3">
    <source>
        <dbReference type="Google" id="ProtNLM"/>
    </source>
</evidence>
<name>A0A0U9HWE6_9BACT</name>
<evidence type="ECO:0000313" key="1">
    <source>
        <dbReference type="EMBL" id="GAQ93957.1"/>
    </source>
</evidence>